<name>A0A3N4IQD7_ASCIM</name>
<feature type="region of interest" description="Disordered" evidence="1">
    <location>
        <begin position="761"/>
        <end position="803"/>
    </location>
</feature>
<feature type="region of interest" description="Disordered" evidence="1">
    <location>
        <begin position="1"/>
        <end position="62"/>
    </location>
</feature>
<protein>
    <submittedName>
        <fullName evidence="2">Uncharacterized protein</fullName>
    </submittedName>
</protein>
<feature type="compositionally biased region" description="Polar residues" evidence="1">
    <location>
        <begin position="111"/>
        <end position="124"/>
    </location>
</feature>
<dbReference type="Proteomes" id="UP000275078">
    <property type="component" value="Unassembled WGS sequence"/>
</dbReference>
<organism evidence="2 3">
    <name type="scientific">Ascobolus immersus RN42</name>
    <dbReference type="NCBI Taxonomy" id="1160509"/>
    <lineage>
        <taxon>Eukaryota</taxon>
        <taxon>Fungi</taxon>
        <taxon>Dikarya</taxon>
        <taxon>Ascomycota</taxon>
        <taxon>Pezizomycotina</taxon>
        <taxon>Pezizomycetes</taxon>
        <taxon>Pezizales</taxon>
        <taxon>Ascobolaceae</taxon>
        <taxon>Ascobolus</taxon>
    </lineage>
</organism>
<keyword evidence="3" id="KW-1185">Reference proteome</keyword>
<feature type="compositionally biased region" description="Polar residues" evidence="1">
    <location>
        <begin position="177"/>
        <end position="188"/>
    </location>
</feature>
<accession>A0A3N4IQD7</accession>
<gene>
    <name evidence="2" type="ORF">BJ508DRAFT_51070</name>
</gene>
<dbReference type="AlphaFoldDB" id="A0A3N4IQD7"/>
<sequence>MPVSRDRSPYPESPSELMPRAESYVYDPSPPFQQPHDGALPEQFRSPYTPAHPNNTASQDSVPLSSAAPFIYIASPDITPSGHSAPVPLTYAPLNSHDEQNDYSPRPPTQPNTSQAYLSGNQYDETYASRRPEAGPSSEKPRTGYSNVYHAPNGRPDATPAPPGTLGPDSFPPLANSYPSRSTSQPSVRNRYYASYENHPGMGGDYGHFPASNAPHFAGYPDTARQVLSDRLAEVKRLVDVNMPVFDGIFEGLFRYIHPGHFIGRVEGLEVSTGKLKIGAFDDENCGDCCKHLLAMVESTKRFRARASKPVDFLLNSKWDVLTHDNTGAVIPEHQNTYEWVIEILEWVGDNSKIKEAIGKAREWGLIRESGRTREYSESFRNLAKHHRYGWSEPSSRKGRLETLMRCFSELEDIALKLPARIRVLQKLIPSTSGYLLQFPVALPKECLAHPELELDRTNHLEHPGMICGVRERCSSSICKDTRTFYGRAANQLLRSKYLRSLLDTQAQAQAPKHPEVLLKEIELHRESLVGYQTVARPHVLEFFRFLKKEIGQKALQRNVAAQYQDIQGSLVCILKGLQPFSESEDVLKIRDVVHFIIGNAHHDSSSYLADILQVICSNLSNITTSDAFRSFVDGTAWDAEEMQILEPNRAKGRRPRVDQMAIRNFVVSASPARIRELIDDMQWKATNLLQTVDRSILQCRKIFRFILVLLDAQNFRPQLLISFECPSEATPQNALVRYRPEASMPPSPLSDRAQFLRDRPDLPDRASVSPDEMGAISVDGSSSTEDRSMEEDISMDDSSRAVQRRTMGGALTPHVDIRRYFALIFSQNFATFVFFARTLSCRAGSGHE</sequence>
<evidence type="ECO:0000313" key="2">
    <source>
        <dbReference type="EMBL" id="RPA83804.1"/>
    </source>
</evidence>
<proteinExistence type="predicted"/>
<evidence type="ECO:0000313" key="3">
    <source>
        <dbReference type="Proteomes" id="UP000275078"/>
    </source>
</evidence>
<reference evidence="2 3" key="1">
    <citation type="journal article" date="2018" name="Nat. Ecol. Evol.">
        <title>Pezizomycetes genomes reveal the molecular basis of ectomycorrhizal truffle lifestyle.</title>
        <authorList>
            <person name="Murat C."/>
            <person name="Payen T."/>
            <person name="Noel B."/>
            <person name="Kuo A."/>
            <person name="Morin E."/>
            <person name="Chen J."/>
            <person name="Kohler A."/>
            <person name="Krizsan K."/>
            <person name="Balestrini R."/>
            <person name="Da Silva C."/>
            <person name="Montanini B."/>
            <person name="Hainaut M."/>
            <person name="Levati E."/>
            <person name="Barry K.W."/>
            <person name="Belfiori B."/>
            <person name="Cichocki N."/>
            <person name="Clum A."/>
            <person name="Dockter R.B."/>
            <person name="Fauchery L."/>
            <person name="Guy J."/>
            <person name="Iotti M."/>
            <person name="Le Tacon F."/>
            <person name="Lindquist E.A."/>
            <person name="Lipzen A."/>
            <person name="Malagnac F."/>
            <person name="Mello A."/>
            <person name="Molinier V."/>
            <person name="Miyauchi S."/>
            <person name="Poulain J."/>
            <person name="Riccioni C."/>
            <person name="Rubini A."/>
            <person name="Sitrit Y."/>
            <person name="Splivallo R."/>
            <person name="Traeger S."/>
            <person name="Wang M."/>
            <person name="Zifcakova L."/>
            <person name="Wipf D."/>
            <person name="Zambonelli A."/>
            <person name="Paolocci F."/>
            <person name="Nowrousian M."/>
            <person name="Ottonello S."/>
            <person name="Baldrian P."/>
            <person name="Spatafora J.W."/>
            <person name="Henrissat B."/>
            <person name="Nagy L.G."/>
            <person name="Aury J.M."/>
            <person name="Wincker P."/>
            <person name="Grigoriev I.V."/>
            <person name="Bonfante P."/>
            <person name="Martin F.M."/>
        </authorList>
    </citation>
    <scope>NUCLEOTIDE SEQUENCE [LARGE SCALE GENOMIC DNA]</scope>
    <source>
        <strain evidence="2 3">RN42</strain>
    </source>
</reference>
<evidence type="ECO:0000256" key="1">
    <source>
        <dbReference type="SAM" id="MobiDB-lite"/>
    </source>
</evidence>
<dbReference type="EMBL" id="ML119662">
    <property type="protein sequence ID" value="RPA83804.1"/>
    <property type="molecule type" value="Genomic_DNA"/>
</dbReference>
<feature type="region of interest" description="Disordered" evidence="1">
    <location>
        <begin position="74"/>
        <end position="188"/>
    </location>
</feature>
<feature type="compositionally biased region" description="Polar residues" evidence="1">
    <location>
        <begin position="52"/>
        <end position="62"/>
    </location>
</feature>